<feature type="domain" description="HTH cro/C1-type" evidence="1">
    <location>
        <begin position="30"/>
        <end position="85"/>
    </location>
</feature>
<dbReference type="PROSITE" id="PS50943">
    <property type="entry name" value="HTH_CROC1"/>
    <property type="match status" value="1"/>
</dbReference>
<dbReference type="Pfam" id="PF01381">
    <property type="entry name" value="HTH_3"/>
    <property type="match status" value="1"/>
</dbReference>
<dbReference type="EMBL" id="VDFQ02000002">
    <property type="protein sequence ID" value="KAA1423396.1"/>
    <property type="molecule type" value="Genomic_DNA"/>
</dbReference>
<accession>A0A5Q6RZ59</accession>
<evidence type="ECO:0000313" key="3">
    <source>
        <dbReference type="Proteomes" id="UP000307768"/>
    </source>
</evidence>
<dbReference type="AlphaFoldDB" id="A0A5Q6RZ59"/>
<dbReference type="GO" id="GO:0003677">
    <property type="term" value="F:DNA binding"/>
    <property type="evidence" value="ECO:0007669"/>
    <property type="project" value="InterPro"/>
</dbReference>
<dbReference type="InterPro" id="IPR010982">
    <property type="entry name" value="Lambda_DNA-bd_dom_sf"/>
</dbReference>
<protein>
    <submittedName>
        <fullName evidence="2">Helix-turn-helix transcriptional regulator</fullName>
    </submittedName>
</protein>
<dbReference type="InterPro" id="IPR001387">
    <property type="entry name" value="Cro/C1-type_HTH"/>
</dbReference>
<reference evidence="2 3" key="1">
    <citation type="submission" date="2019-09" db="EMBL/GenBank/DDBJ databases">
        <title>Mumia zhuanghuii sp. nov. isolated from the intestinal contents of plateau pika (Ochotona curzoniae) in the Qinghai-Tibet plateau of China.</title>
        <authorList>
            <person name="Tian Z."/>
        </authorList>
    </citation>
    <scope>NUCLEOTIDE SEQUENCE [LARGE SCALE GENOMIC DNA]</scope>
    <source>
        <strain evidence="3">350</strain>
    </source>
</reference>
<organism evidence="2 3">
    <name type="scientific">Mumia zhuanghuii</name>
    <dbReference type="NCBI Taxonomy" id="2585211"/>
    <lineage>
        <taxon>Bacteria</taxon>
        <taxon>Bacillati</taxon>
        <taxon>Actinomycetota</taxon>
        <taxon>Actinomycetes</taxon>
        <taxon>Propionibacteriales</taxon>
        <taxon>Nocardioidaceae</taxon>
        <taxon>Mumia</taxon>
    </lineage>
</organism>
<dbReference type="RefSeq" id="WP_149768915.1">
    <property type="nucleotide sequence ID" value="NZ_VDFQ02000002.1"/>
</dbReference>
<evidence type="ECO:0000259" key="1">
    <source>
        <dbReference type="PROSITE" id="PS50943"/>
    </source>
</evidence>
<dbReference type="SMART" id="SM00530">
    <property type="entry name" value="HTH_XRE"/>
    <property type="match status" value="1"/>
</dbReference>
<dbReference type="SUPFAM" id="SSF47413">
    <property type="entry name" value="lambda repressor-like DNA-binding domains"/>
    <property type="match status" value="1"/>
</dbReference>
<evidence type="ECO:0000313" key="2">
    <source>
        <dbReference type="EMBL" id="KAA1423396.1"/>
    </source>
</evidence>
<name>A0A5Q6RZ59_9ACTN</name>
<comment type="caution">
    <text evidence="2">The sequence shown here is derived from an EMBL/GenBank/DDBJ whole genome shotgun (WGS) entry which is preliminary data.</text>
</comment>
<dbReference type="CDD" id="cd00093">
    <property type="entry name" value="HTH_XRE"/>
    <property type="match status" value="1"/>
</dbReference>
<proteinExistence type="predicted"/>
<gene>
    <name evidence="2" type="ORF">FE697_007230</name>
</gene>
<dbReference type="OrthoDB" id="129597at2"/>
<sequence length="133" mass="14424">MSLYEQFEAIPDNARRLAAARLRYRALEVLHEALEQSGTTKAALAKTLGVGKSAVGQTLNGDGNIRLNTLADYLHALGQEVSLDLVPAGTARLQATRPAFDVAWSTPIDVVTTDFHRVDADRPSFRSDFTKAA</sequence>
<dbReference type="Gene3D" id="1.10.260.40">
    <property type="entry name" value="lambda repressor-like DNA-binding domains"/>
    <property type="match status" value="1"/>
</dbReference>
<dbReference type="Proteomes" id="UP000307768">
    <property type="component" value="Unassembled WGS sequence"/>
</dbReference>